<dbReference type="EMBL" id="FZQP02000016">
    <property type="protein sequence ID" value="VVC86724.1"/>
    <property type="molecule type" value="Genomic_DNA"/>
</dbReference>
<dbReference type="InterPro" id="IPR052143">
    <property type="entry name" value="Mitoribosomal_bL36m"/>
</dbReference>
<evidence type="ECO:0000256" key="4">
    <source>
        <dbReference type="ARBA" id="ARBA00022980"/>
    </source>
</evidence>
<reference evidence="8 9" key="1">
    <citation type="submission" date="2017-07" db="EMBL/GenBank/DDBJ databases">
        <authorList>
            <person name="Talla V."/>
            <person name="Backstrom N."/>
        </authorList>
    </citation>
    <scope>NUCLEOTIDE SEQUENCE [LARGE SCALE GENOMIC DNA]</scope>
</reference>
<evidence type="ECO:0000256" key="7">
    <source>
        <dbReference type="RuleBase" id="RU000570"/>
    </source>
</evidence>
<keyword evidence="4 7" id="KW-0689">Ribosomal protein</keyword>
<name>A0A5E4PL86_9NEOP</name>
<dbReference type="GO" id="GO:0006412">
    <property type="term" value="P:translation"/>
    <property type="evidence" value="ECO:0007669"/>
    <property type="project" value="InterPro"/>
</dbReference>
<accession>A0A5E4PL86</accession>
<dbReference type="PANTHER" id="PTHR46909:SF1">
    <property type="entry name" value="LARGE RIBOSOMAL SUBUNIT PROTEIN BL36M"/>
    <property type="match status" value="1"/>
</dbReference>
<dbReference type="InterPro" id="IPR035977">
    <property type="entry name" value="Ribosomal_bL36_sp"/>
</dbReference>
<dbReference type="SUPFAM" id="SSF57840">
    <property type="entry name" value="Ribosomal protein L36"/>
    <property type="match status" value="1"/>
</dbReference>
<dbReference type="PANTHER" id="PTHR46909">
    <property type="entry name" value="39S RIBOSOMAL PROTEIN L36, MITOCHONDRIAL"/>
    <property type="match status" value="1"/>
</dbReference>
<dbReference type="InterPro" id="IPR000473">
    <property type="entry name" value="Ribosomal_bL36"/>
</dbReference>
<keyword evidence="3" id="KW-0809">Transit peptide</keyword>
<keyword evidence="9" id="KW-1185">Reference proteome</keyword>
<keyword evidence="5" id="KW-0496">Mitochondrion</keyword>
<sequence>MQRIFSLSRIWIGASSLATKPISATYSAIQNVLGPDKLLSVQSPLLNFACNLKVRGKVKRRCKACYLVARDGRLYNMCAERPRHKQVLRAPKPLNTWILTHASQSKVRPW</sequence>
<evidence type="ECO:0000313" key="8">
    <source>
        <dbReference type="EMBL" id="VVC86724.1"/>
    </source>
</evidence>
<evidence type="ECO:0000313" key="9">
    <source>
        <dbReference type="Proteomes" id="UP000324832"/>
    </source>
</evidence>
<dbReference type="NCBIfam" id="TIGR01022">
    <property type="entry name" value="rpmJ_bact"/>
    <property type="match status" value="1"/>
</dbReference>
<dbReference type="Pfam" id="PF00444">
    <property type="entry name" value="Ribosomal_L36"/>
    <property type="match status" value="1"/>
</dbReference>
<evidence type="ECO:0000256" key="5">
    <source>
        <dbReference type="ARBA" id="ARBA00023128"/>
    </source>
</evidence>
<dbReference type="GO" id="GO:0003735">
    <property type="term" value="F:structural constituent of ribosome"/>
    <property type="evidence" value="ECO:0007669"/>
    <property type="project" value="InterPro"/>
</dbReference>
<evidence type="ECO:0000256" key="1">
    <source>
        <dbReference type="ARBA" id="ARBA00004173"/>
    </source>
</evidence>
<evidence type="ECO:0000256" key="2">
    <source>
        <dbReference type="ARBA" id="ARBA00007645"/>
    </source>
</evidence>
<protein>
    <recommendedName>
        <fullName evidence="7">Ribosomal protein</fullName>
    </recommendedName>
</protein>
<keyword evidence="6 7" id="KW-0687">Ribonucleoprotein</keyword>
<dbReference type="GO" id="GO:0005762">
    <property type="term" value="C:mitochondrial large ribosomal subunit"/>
    <property type="evidence" value="ECO:0007669"/>
    <property type="project" value="TreeGrafter"/>
</dbReference>
<dbReference type="AlphaFoldDB" id="A0A5E4PL86"/>
<organism evidence="8 9">
    <name type="scientific">Leptidea sinapis</name>
    <dbReference type="NCBI Taxonomy" id="189913"/>
    <lineage>
        <taxon>Eukaryota</taxon>
        <taxon>Metazoa</taxon>
        <taxon>Ecdysozoa</taxon>
        <taxon>Arthropoda</taxon>
        <taxon>Hexapoda</taxon>
        <taxon>Insecta</taxon>
        <taxon>Pterygota</taxon>
        <taxon>Neoptera</taxon>
        <taxon>Endopterygota</taxon>
        <taxon>Lepidoptera</taxon>
        <taxon>Glossata</taxon>
        <taxon>Ditrysia</taxon>
        <taxon>Papilionoidea</taxon>
        <taxon>Pieridae</taxon>
        <taxon>Dismorphiinae</taxon>
        <taxon>Leptidea</taxon>
    </lineage>
</organism>
<evidence type="ECO:0000256" key="3">
    <source>
        <dbReference type="ARBA" id="ARBA00022946"/>
    </source>
</evidence>
<gene>
    <name evidence="8" type="ORF">LSINAPIS_LOCUS496</name>
</gene>
<comment type="similarity">
    <text evidence="2 7">Belongs to the bacterial ribosomal protein bL36 family.</text>
</comment>
<evidence type="ECO:0000256" key="6">
    <source>
        <dbReference type="ARBA" id="ARBA00023274"/>
    </source>
</evidence>
<comment type="subcellular location">
    <subcellularLocation>
        <location evidence="1">Mitochondrion</location>
    </subcellularLocation>
</comment>
<proteinExistence type="inferred from homology"/>
<dbReference type="Proteomes" id="UP000324832">
    <property type="component" value="Unassembled WGS sequence"/>
</dbReference>